<protein>
    <submittedName>
        <fullName evidence="2">Uncharacterized protein</fullName>
    </submittedName>
</protein>
<feature type="transmembrane region" description="Helical" evidence="1">
    <location>
        <begin position="6"/>
        <end position="29"/>
    </location>
</feature>
<accession>A0A1Y4DD60</accession>
<organism evidence="2 3">
    <name type="scientific">Candidatus Avelusimicrobium gallicola</name>
    <dbReference type="NCBI Taxonomy" id="2562704"/>
    <lineage>
        <taxon>Bacteria</taxon>
        <taxon>Pseudomonadati</taxon>
        <taxon>Elusimicrobiota</taxon>
        <taxon>Elusimicrobia</taxon>
        <taxon>Elusimicrobiales</taxon>
        <taxon>Elusimicrobiaceae</taxon>
        <taxon>Candidatus Avelusimicrobium</taxon>
    </lineage>
</organism>
<keyword evidence="1" id="KW-0472">Membrane</keyword>
<dbReference type="RefSeq" id="WP_087288180.1">
    <property type="nucleotide sequence ID" value="NZ_NFJD01000002.1"/>
</dbReference>
<evidence type="ECO:0000313" key="3">
    <source>
        <dbReference type="Proteomes" id="UP000196368"/>
    </source>
</evidence>
<keyword evidence="1" id="KW-1133">Transmembrane helix</keyword>
<reference evidence="3" key="1">
    <citation type="submission" date="2017-04" db="EMBL/GenBank/DDBJ databases">
        <title>Function of individual gut microbiota members based on whole genome sequencing of pure cultures obtained from chicken caecum.</title>
        <authorList>
            <person name="Medvecky M."/>
            <person name="Cejkova D."/>
            <person name="Polansky O."/>
            <person name="Karasova D."/>
            <person name="Kubasova T."/>
            <person name="Cizek A."/>
            <person name="Rychlik I."/>
        </authorList>
    </citation>
    <scope>NUCLEOTIDE SEQUENCE [LARGE SCALE GENOMIC DNA]</scope>
    <source>
        <strain evidence="3">An273</strain>
    </source>
</reference>
<keyword evidence="3" id="KW-1185">Reference proteome</keyword>
<dbReference type="AlphaFoldDB" id="A0A1Y4DD60"/>
<proteinExistence type="predicted"/>
<comment type="caution">
    <text evidence="2">The sequence shown here is derived from an EMBL/GenBank/DDBJ whole genome shotgun (WGS) entry which is preliminary data.</text>
</comment>
<evidence type="ECO:0000256" key="1">
    <source>
        <dbReference type="SAM" id="Phobius"/>
    </source>
</evidence>
<dbReference type="Proteomes" id="UP000196368">
    <property type="component" value="Unassembled WGS sequence"/>
</dbReference>
<keyword evidence="1" id="KW-0812">Transmembrane</keyword>
<dbReference type="EMBL" id="NFJD01000002">
    <property type="protein sequence ID" value="OUO57017.1"/>
    <property type="molecule type" value="Genomic_DNA"/>
</dbReference>
<name>A0A1Y4DD60_9BACT</name>
<gene>
    <name evidence="2" type="ORF">B5F75_04005</name>
</gene>
<dbReference type="PROSITE" id="PS51257">
    <property type="entry name" value="PROKAR_LIPOPROTEIN"/>
    <property type="match status" value="1"/>
</dbReference>
<evidence type="ECO:0000313" key="2">
    <source>
        <dbReference type="EMBL" id="OUO57017.1"/>
    </source>
</evidence>
<sequence>MNTEKIHHWIYLIGVACAVLFWCFTMYGLPPRVDKLEERVREHDRKLAESTVKIDIILDDVKTIKTHILNFHGRTN</sequence>